<dbReference type="CDD" id="cd00093">
    <property type="entry name" value="HTH_XRE"/>
    <property type="match status" value="1"/>
</dbReference>
<dbReference type="SMART" id="SM00530">
    <property type="entry name" value="HTH_XRE"/>
    <property type="match status" value="1"/>
</dbReference>
<reference evidence="2 3" key="1">
    <citation type="submission" date="2011-01" db="EMBL/GenBank/DDBJ databases">
        <authorList>
            <person name="Muzny D."/>
            <person name="Qin X."/>
            <person name="Deng J."/>
            <person name="Jiang H."/>
            <person name="Liu Y."/>
            <person name="Qu J."/>
            <person name="Song X.-Z."/>
            <person name="Zhang L."/>
            <person name="Thornton R."/>
            <person name="Coyle M."/>
            <person name="Francisco L."/>
            <person name="Jackson L."/>
            <person name="Javaid M."/>
            <person name="Korchina V."/>
            <person name="Kovar C."/>
            <person name="Mata R."/>
            <person name="Mathew T."/>
            <person name="Ngo R."/>
            <person name="Nguyen L."/>
            <person name="Nguyen N."/>
            <person name="Okwuonu G."/>
            <person name="Ongeri F."/>
            <person name="Pham C."/>
            <person name="Simmons D."/>
            <person name="Wilczek-Boney K."/>
            <person name="Hale W."/>
            <person name="Jakkamsetti A."/>
            <person name="Pham P."/>
            <person name="Ruth R."/>
            <person name="San Lucas F."/>
            <person name="Warren J."/>
            <person name="Zhang J."/>
            <person name="Zhao Z."/>
            <person name="Zhou C."/>
            <person name="Zhu D."/>
            <person name="Lee S."/>
            <person name="Bess C."/>
            <person name="Blankenburg K."/>
            <person name="Forbes L."/>
            <person name="Fu Q."/>
            <person name="Gubbala S."/>
            <person name="Hirani K."/>
            <person name="Jayaseelan J.C."/>
            <person name="Lara F."/>
            <person name="Munidasa M."/>
            <person name="Palculict T."/>
            <person name="Patil S."/>
            <person name="Pu L.-L."/>
            <person name="Saada N."/>
            <person name="Tang L."/>
            <person name="Weissenberger G."/>
            <person name="Zhu Y."/>
            <person name="Hemphill L."/>
            <person name="Shang Y."/>
            <person name="Youmans B."/>
            <person name="Ayvaz T."/>
            <person name="Ross M."/>
            <person name="Santibanez J."/>
            <person name="Aqrawi P."/>
            <person name="Gross S."/>
            <person name="Joshi V."/>
            <person name="Fowler G."/>
            <person name="Nazareth L."/>
            <person name="Reid J."/>
            <person name="Worley K."/>
            <person name="Petrosino J."/>
            <person name="Highlander S."/>
            <person name="Gibbs R."/>
        </authorList>
    </citation>
    <scope>NUCLEOTIDE SEQUENCE [LARGE SCALE GENOMIC DNA]</scope>
    <source>
        <strain evidence="2 3">ATCC 12755</strain>
    </source>
</reference>
<dbReference type="InterPro" id="IPR010057">
    <property type="entry name" value="Transcription_activator_Rgg_C"/>
</dbReference>
<dbReference type="Pfam" id="PF21259">
    <property type="entry name" value="Rgg_C"/>
    <property type="match status" value="1"/>
</dbReference>
<dbReference type="InterPro" id="IPR053163">
    <property type="entry name" value="HTH-type_regulator_Rgg"/>
</dbReference>
<evidence type="ECO:0000259" key="1">
    <source>
        <dbReference type="PROSITE" id="PS50943"/>
    </source>
</evidence>
<dbReference type="Gene3D" id="1.10.260.40">
    <property type="entry name" value="lambda repressor-like DNA-binding domains"/>
    <property type="match status" value="1"/>
</dbReference>
<keyword evidence="2" id="KW-0238">DNA-binding</keyword>
<dbReference type="HOGENOM" id="CLU_072045_1_1_9"/>
<dbReference type="PROSITE" id="PS50943">
    <property type="entry name" value="HTH_CROC1"/>
    <property type="match status" value="1"/>
</dbReference>
<dbReference type="SUPFAM" id="SSF47413">
    <property type="entry name" value="lambda repressor-like DNA-binding domains"/>
    <property type="match status" value="1"/>
</dbReference>
<dbReference type="PANTHER" id="PTHR37038:SF12">
    <property type="entry name" value="TRANSCRIPTIONAL REGULATOR"/>
    <property type="match status" value="1"/>
</dbReference>
<dbReference type="GO" id="GO:0003677">
    <property type="term" value="F:DNA binding"/>
    <property type="evidence" value="ECO:0007669"/>
    <property type="project" value="UniProtKB-KW"/>
</dbReference>
<name>F0EJS9_ENTCA</name>
<sequence>MREEYYMYGETIREIRLKKGFSQKDVYGNIISKSYAIEFEKGKHQISANILMQILDNISMDIDEFMFISNGYQLNEQNNYNYIYNKLANNQDIKGLKHLLEDLQVKSGKLNGIRIAEVRSRIRLLEYFEEYGEYNTKVVLEADRHTILTYLIDVESWSLQEIQLFTNTLEFLDSEIILVFFKRVSKLMERYVKLEKGREIYCVLLINLIEYTFKRQQYDYTEVLLTQLDLLSTDYKEFFHRTVYKFFSGLLLIKRGPEQEGRDLTQKMLQIMRDLNQDSLAELYSQLVS</sequence>
<accession>F0EJS9</accession>
<dbReference type="InterPro" id="IPR001387">
    <property type="entry name" value="Cro/C1-type_HTH"/>
</dbReference>
<dbReference type="Proteomes" id="UP000004835">
    <property type="component" value="Unassembled WGS sequence"/>
</dbReference>
<dbReference type="InterPro" id="IPR010982">
    <property type="entry name" value="Lambda_DNA-bd_dom_sf"/>
</dbReference>
<feature type="domain" description="HTH cro/C1-type" evidence="1">
    <location>
        <begin position="12"/>
        <end position="65"/>
    </location>
</feature>
<dbReference type="PANTHER" id="PTHR37038">
    <property type="entry name" value="TRANSCRIPTIONAL REGULATOR-RELATED"/>
    <property type="match status" value="1"/>
</dbReference>
<protein>
    <submittedName>
        <fullName evidence="2">DNA-binding helix-turn-helix protein</fullName>
    </submittedName>
</protein>
<dbReference type="AlphaFoldDB" id="F0EJS9"/>
<gene>
    <name evidence="2" type="ORF">HMPREF9087_1671</name>
</gene>
<evidence type="ECO:0000313" key="3">
    <source>
        <dbReference type="Proteomes" id="UP000004835"/>
    </source>
</evidence>
<dbReference type="NCBIfam" id="TIGR01716">
    <property type="entry name" value="RGG_Cterm"/>
    <property type="match status" value="1"/>
</dbReference>
<evidence type="ECO:0000313" key="2">
    <source>
        <dbReference type="EMBL" id="EGC69586.1"/>
    </source>
</evidence>
<proteinExistence type="predicted"/>
<organism evidence="2 3">
    <name type="scientific">Enterococcus casseliflavus ATCC 12755</name>
    <dbReference type="NCBI Taxonomy" id="888066"/>
    <lineage>
        <taxon>Bacteria</taxon>
        <taxon>Bacillati</taxon>
        <taxon>Bacillota</taxon>
        <taxon>Bacilli</taxon>
        <taxon>Lactobacillales</taxon>
        <taxon>Enterococcaceae</taxon>
        <taxon>Enterococcus</taxon>
    </lineage>
</organism>
<comment type="caution">
    <text evidence="2">The sequence shown here is derived from an EMBL/GenBank/DDBJ whole genome shotgun (WGS) entry which is preliminary data.</text>
</comment>
<dbReference type="EMBL" id="AEWT01000012">
    <property type="protein sequence ID" value="EGC69586.1"/>
    <property type="molecule type" value="Genomic_DNA"/>
</dbReference>